<dbReference type="InterPro" id="IPR009003">
    <property type="entry name" value="Peptidase_S1_PA"/>
</dbReference>
<dbReference type="AlphaFoldDB" id="A0AAE3L4U8"/>
<dbReference type="PROSITE" id="PS50106">
    <property type="entry name" value="PDZ"/>
    <property type="match status" value="1"/>
</dbReference>
<dbReference type="Gene3D" id="2.40.10.120">
    <property type="match status" value="1"/>
</dbReference>
<organism evidence="8 9">
    <name type="scientific">Methylohalomonas lacus</name>
    <dbReference type="NCBI Taxonomy" id="398773"/>
    <lineage>
        <taxon>Bacteria</taxon>
        <taxon>Pseudomonadati</taxon>
        <taxon>Pseudomonadota</taxon>
        <taxon>Gammaproteobacteria</taxon>
        <taxon>Methylohalomonadales</taxon>
        <taxon>Methylohalomonadaceae</taxon>
        <taxon>Methylohalomonas</taxon>
    </lineage>
</organism>
<dbReference type="EMBL" id="JANUCT010000001">
    <property type="protein sequence ID" value="MCS3902232.1"/>
    <property type="molecule type" value="Genomic_DNA"/>
</dbReference>
<dbReference type="Proteomes" id="UP001204445">
    <property type="component" value="Unassembled WGS sequence"/>
</dbReference>
<evidence type="ECO:0000313" key="9">
    <source>
        <dbReference type="Proteomes" id="UP001204445"/>
    </source>
</evidence>
<name>A0AAE3L4U8_9GAMM</name>
<evidence type="ECO:0000256" key="5">
    <source>
        <dbReference type="SAM" id="MobiDB-lite"/>
    </source>
</evidence>
<accession>A0AAE3L4U8</accession>
<feature type="region of interest" description="Disordered" evidence="5">
    <location>
        <begin position="38"/>
        <end position="61"/>
    </location>
</feature>
<evidence type="ECO:0000256" key="3">
    <source>
        <dbReference type="ARBA" id="ARBA00022801"/>
    </source>
</evidence>
<gene>
    <name evidence="8" type="ORF">J2T55_000224</name>
</gene>
<evidence type="ECO:0000256" key="1">
    <source>
        <dbReference type="ARBA" id="ARBA00010541"/>
    </source>
</evidence>
<feature type="domain" description="PDZ" evidence="7">
    <location>
        <begin position="279"/>
        <end position="343"/>
    </location>
</feature>
<keyword evidence="9" id="KW-1185">Reference proteome</keyword>
<dbReference type="InterPro" id="IPR036034">
    <property type="entry name" value="PDZ_sf"/>
</dbReference>
<keyword evidence="2 8" id="KW-0645">Protease</keyword>
<dbReference type="SUPFAM" id="SSF50156">
    <property type="entry name" value="PDZ domain-like"/>
    <property type="match status" value="1"/>
</dbReference>
<keyword evidence="4" id="KW-0720">Serine protease</keyword>
<keyword evidence="6" id="KW-1133">Transmembrane helix</keyword>
<comment type="similarity">
    <text evidence="1">Belongs to the peptidase S1C family.</text>
</comment>
<dbReference type="GO" id="GO:0006508">
    <property type="term" value="P:proteolysis"/>
    <property type="evidence" value="ECO:0007669"/>
    <property type="project" value="UniProtKB-KW"/>
</dbReference>
<dbReference type="InterPro" id="IPR001940">
    <property type="entry name" value="Peptidase_S1C"/>
</dbReference>
<keyword evidence="3" id="KW-0378">Hydrolase</keyword>
<protein>
    <submittedName>
        <fullName evidence="8">Do/DeqQ family serine protease</fullName>
    </submittedName>
</protein>
<dbReference type="InterPro" id="IPR051201">
    <property type="entry name" value="Chloro_Bact_Ser_Proteases"/>
</dbReference>
<dbReference type="PRINTS" id="PR00834">
    <property type="entry name" value="PROTEASES2C"/>
</dbReference>
<evidence type="ECO:0000256" key="2">
    <source>
        <dbReference type="ARBA" id="ARBA00022670"/>
    </source>
</evidence>
<feature type="transmembrane region" description="Helical" evidence="6">
    <location>
        <begin position="6"/>
        <end position="27"/>
    </location>
</feature>
<dbReference type="GO" id="GO:0004252">
    <property type="term" value="F:serine-type endopeptidase activity"/>
    <property type="evidence" value="ECO:0007669"/>
    <property type="project" value="InterPro"/>
</dbReference>
<dbReference type="SMART" id="SM00228">
    <property type="entry name" value="PDZ"/>
    <property type="match status" value="1"/>
</dbReference>
<proteinExistence type="inferred from homology"/>
<dbReference type="InterPro" id="IPR001478">
    <property type="entry name" value="PDZ"/>
</dbReference>
<evidence type="ECO:0000256" key="6">
    <source>
        <dbReference type="SAM" id="Phobius"/>
    </source>
</evidence>
<sequence>MSVKKILLFVVQSALIGLIAAVLILIIRPELLDSADNHDGEKSATPATKAGNSSTQGPASYHAAVEKAAPAVVNVLATTITPVEHNPLLDDPQMRDFLGGELPEQPRAKRDDNYGSGVILNDQGYILTNNHLVSTADEIQVTLRDGRQANARVIGSDPDTDLAVLKVKLDNLPALTIADSTGLRIGDVVLAIGNPYGFGQTVTQGIVSATGRKRLGISTFEDFIQTDAAINPGNSGGALVNASGELIGINTAIISNTGGSQGIGLATPVHIATNVMKQLIENGRVTRGWLGIEAQIAPPGSIPEDIADNGVLIAGIMPGGPADQVGLQPGDIIISILDEPVTGPEETIRRITSIDPGTEISLEVLRGWDVMEFKPEVAERPSFDRG</sequence>
<keyword evidence="6" id="KW-0812">Transmembrane</keyword>
<reference evidence="8" key="1">
    <citation type="submission" date="2022-08" db="EMBL/GenBank/DDBJ databases">
        <title>Genomic Encyclopedia of Type Strains, Phase III (KMG-III): the genomes of soil and plant-associated and newly described type strains.</title>
        <authorList>
            <person name="Whitman W."/>
        </authorList>
    </citation>
    <scope>NUCLEOTIDE SEQUENCE</scope>
    <source>
        <strain evidence="8">HMT 1</strain>
    </source>
</reference>
<dbReference type="PANTHER" id="PTHR43343:SF3">
    <property type="entry name" value="PROTEASE DO-LIKE 8, CHLOROPLASTIC"/>
    <property type="match status" value="1"/>
</dbReference>
<keyword evidence="6" id="KW-0472">Membrane</keyword>
<dbReference type="PANTHER" id="PTHR43343">
    <property type="entry name" value="PEPTIDASE S12"/>
    <property type="match status" value="1"/>
</dbReference>
<evidence type="ECO:0000313" key="8">
    <source>
        <dbReference type="EMBL" id="MCS3902232.1"/>
    </source>
</evidence>
<evidence type="ECO:0000256" key="4">
    <source>
        <dbReference type="ARBA" id="ARBA00022825"/>
    </source>
</evidence>
<dbReference type="RefSeq" id="WP_259053675.1">
    <property type="nucleotide sequence ID" value="NZ_JANUCT010000001.1"/>
</dbReference>
<dbReference type="Pfam" id="PF17820">
    <property type="entry name" value="PDZ_6"/>
    <property type="match status" value="1"/>
</dbReference>
<dbReference type="SUPFAM" id="SSF50494">
    <property type="entry name" value="Trypsin-like serine proteases"/>
    <property type="match status" value="1"/>
</dbReference>
<dbReference type="FunFam" id="2.40.10.10:FF:000001">
    <property type="entry name" value="Periplasmic serine protease DegS"/>
    <property type="match status" value="1"/>
</dbReference>
<dbReference type="InterPro" id="IPR041489">
    <property type="entry name" value="PDZ_6"/>
</dbReference>
<dbReference type="Gene3D" id="2.30.42.10">
    <property type="match status" value="1"/>
</dbReference>
<evidence type="ECO:0000259" key="7">
    <source>
        <dbReference type="PROSITE" id="PS50106"/>
    </source>
</evidence>
<comment type="caution">
    <text evidence="8">The sequence shown here is derived from an EMBL/GenBank/DDBJ whole genome shotgun (WGS) entry which is preliminary data.</text>
</comment>
<dbReference type="Pfam" id="PF13365">
    <property type="entry name" value="Trypsin_2"/>
    <property type="match status" value="1"/>
</dbReference>